<sequence>MSFRSSSGPREPGALPTCRLRYLCHTKPTVERIRAMTLRTQHIRGFLRQSDAVSALLDEIQRRERLLLALRAHLPRELQGHCRQATLVAGRLIVSVDSPVWAGRLRFLSPQFCAALETEGWVVRDCQVRVAPLPSGPATGTRRSAPQPPGPEAAELLRQAADCLGDSVLSDSLRRLAGHVRQSGQSERPESQD</sequence>
<dbReference type="InterPro" id="IPR007922">
    <property type="entry name" value="DciA-like"/>
</dbReference>
<evidence type="ECO:0000313" key="3">
    <source>
        <dbReference type="Proteomes" id="UP000322981"/>
    </source>
</evidence>
<dbReference type="Pfam" id="PF05258">
    <property type="entry name" value="DciA"/>
    <property type="match status" value="1"/>
</dbReference>
<dbReference type="AlphaFoldDB" id="A0A5M8FP87"/>
<dbReference type="OrthoDB" id="7061986at2"/>
<evidence type="ECO:0000256" key="1">
    <source>
        <dbReference type="SAM" id="MobiDB-lite"/>
    </source>
</evidence>
<reference evidence="2 3" key="1">
    <citation type="submission" date="2019-09" db="EMBL/GenBank/DDBJ databases">
        <title>Whole-genome sequence of the purple sulfur bacterium Thiohalocapsa marina DSM 19078.</title>
        <authorList>
            <person name="Kyndt J.A."/>
            <person name="Meyer T.E."/>
        </authorList>
    </citation>
    <scope>NUCLEOTIDE SEQUENCE [LARGE SCALE GENOMIC DNA]</scope>
    <source>
        <strain evidence="2 3">DSM 19078</strain>
    </source>
</reference>
<gene>
    <name evidence="2" type="ORF">F2Q65_04360</name>
</gene>
<dbReference type="Proteomes" id="UP000322981">
    <property type="component" value="Unassembled WGS sequence"/>
</dbReference>
<protein>
    <submittedName>
        <fullName evidence="2">DUF721 domain-containing protein</fullName>
    </submittedName>
</protein>
<keyword evidence="3" id="KW-1185">Reference proteome</keyword>
<dbReference type="EMBL" id="VWXX01000004">
    <property type="protein sequence ID" value="KAA6186617.1"/>
    <property type="molecule type" value="Genomic_DNA"/>
</dbReference>
<feature type="region of interest" description="Disordered" evidence="1">
    <location>
        <begin position="133"/>
        <end position="152"/>
    </location>
</feature>
<accession>A0A5M8FP87</accession>
<organism evidence="2 3">
    <name type="scientific">Thiohalocapsa marina</name>
    <dbReference type="NCBI Taxonomy" id="424902"/>
    <lineage>
        <taxon>Bacteria</taxon>
        <taxon>Pseudomonadati</taxon>
        <taxon>Pseudomonadota</taxon>
        <taxon>Gammaproteobacteria</taxon>
        <taxon>Chromatiales</taxon>
        <taxon>Chromatiaceae</taxon>
        <taxon>Thiohalocapsa</taxon>
    </lineage>
</organism>
<comment type="caution">
    <text evidence="2">The sequence shown here is derived from an EMBL/GenBank/DDBJ whole genome shotgun (WGS) entry which is preliminary data.</text>
</comment>
<evidence type="ECO:0000313" key="2">
    <source>
        <dbReference type="EMBL" id="KAA6186617.1"/>
    </source>
</evidence>
<name>A0A5M8FP87_9GAMM</name>
<proteinExistence type="predicted"/>